<dbReference type="Gene3D" id="3.40.50.2000">
    <property type="entry name" value="Glycogen Phosphorylase B"/>
    <property type="match status" value="1"/>
</dbReference>
<dbReference type="EC" id="2.4.-.-" evidence="4"/>
<evidence type="ECO:0000256" key="2">
    <source>
        <dbReference type="ARBA" id="ARBA00022679"/>
    </source>
</evidence>
<feature type="domain" description="Glycosyl transferase family 1" evidence="3">
    <location>
        <begin position="108"/>
        <end position="254"/>
    </location>
</feature>
<dbReference type="InterPro" id="IPR001296">
    <property type="entry name" value="Glyco_trans_1"/>
</dbReference>
<dbReference type="CDD" id="cd03801">
    <property type="entry name" value="GT4_PimA-like"/>
    <property type="match status" value="1"/>
</dbReference>
<keyword evidence="2 4" id="KW-0808">Transferase</keyword>
<dbReference type="RefSeq" id="WP_324718101.1">
    <property type="nucleotide sequence ID" value="NZ_CP141615.1"/>
</dbReference>
<dbReference type="EMBL" id="CP141615">
    <property type="protein sequence ID" value="WRP18830.1"/>
    <property type="molecule type" value="Genomic_DNA"/>
</dbReference>
<evidence type="ECO:0000259" key="3">
    <source>
        <dbReference type="Pfam" id="PF00534"/>
    </source>
</evidence>
<dbReference type="GO" id="GO:0016757">
    <property type="term" value="F:glycosyltransferase activity"/>
    <property type="evidence" value="ECO:0007669"/>
    <property type="project" value="UniProtKB-KW"/>
</dbReference>
<keyword evidence="1 4" id="KW-0328">Glycosyltransferase</keyword>
<dbReference type="Proteomes" id="UP001332192">
    <property type="component" value="Chromosome"/>
</dbReference>
<dbReference type="Gene3D" id="3.40.50.11090">
    <property type="match status" value="1"/>
</dbReference>
<dbReference type="PANTHER" id="PTHR12526:SF510">
    <property type="entry name" value="D-INOSITOL 3-PHOSPHATE GLYCOSYLTRANSFERASE"/>
    <property type="match status" value="1"/>
</dbReference>
<reference evidence="4 5" key="1">
    <citation type="journal article" date="2024" name="Front. Microbiol.">
        <title>Novel thermophilic genera Geochorda gen. nov. and Carboxydochorda gen. nov. from the deep terrestrial subsurface reveal the ecophysiological diversity in the class Limnochordia.</title>
        <authorList>
            <person name="Karnachuk O.V."/>
            <person name="Lukina A.P."/>
            <person name="Avakyan M.R."/>
            <person name="Kadnikov V.V."/>
            <person name="Begmatov S."/>
            <person name="Beletsky A.V."/>
            <person name="Vlasova K.G."/>
            <person name="Novikov A.A."/>
            <person name="Shcherbakova V.A."/>
            <person name="Mardanov A.V."/>
            <person name="Ravin N.V."/>
        </authorList>
    </citation>
    <scope>NUCLEOTIDE SEQUENCE [LARGE SCALE GENOMIC DNA]</scope>
    <source>
        <strain evidence="4 5">L945</strain>
    </source>
</reference>
<proteinExistence type="predicted"/>
<dbReference type="Pfam" id="PF00534">
    <property type="entry name" value="Glycos_transf_1"/>
    <property type="match status" value="1"/>
</dbReference>
<name>A0ABZ1C1V0_9FIRM</name>
<gene>
    <name evidence="4" type="ORF">U7230_07510</name>
</gene>
<evidence type="ECO:0000313" key="4">
    <source>
        <dbReference type="EMBL" id="WRP18830.1"/>
    </source>
</evidence>
<dbReference type="SUPFAM" id="SSF53756">
    <property type="entry name" value="UDP-Glycosyltransferase/glycogen phosphorylase"/>
    <property type="match status" value="1"/>
</dbReference>
<organism evidence="4 5">
    <name type="scientific">Carboxydichorda subterranea</name>
    <dbReference type="NCBI Taxonomy" id="3109565"/>
    <lineage>
        <taxon>Bacteria</taxon>
        <taxon>Bacillati</taxon>
        <taxon>Bacillota</taxon>
        <taxon>Limnochordia</taxon>
        <taxon>Limnochordales</taxon>
        <taxon>Geochordaceae</taxon>
        <taxon>Carboxydichorda</taxon>
    </lineage>
</organism>
<evidence type="ECO:0000313" key="5">
    <source>
        <dbReference type="Proteomes" id="UP001332192"/>
    </source>
</evidence>
<sequence>MLYVPALKARYVPDGDAIFATAWRTAEPVYALPRTKGAKFYLIQHYETWDGAADRVDATWRLPMRKVVIARWLYDKGLELGVPASEMRHIPNGLDHDRYRLMVPVDSRPKRVAMLYNPAPWKGAPDGIKALELAKEHHPDLRAVLFGTSPRPTELPSWMEYLRNPPQDDLIRDVYNGSSVYLCPSWTEGWHLPAAEAMACGCAVVSTDNGGIRDYAMDGETAVLAPPREPEALASKLIQVLEDDALRCRLARAGCDAIAGFRWDRSTDLLEAWLVDCERLRRVCGSRIIGQPR</sequence>
<protein>
    <submittedName>
        <fullName evidence="4">Glycosyltransferase family 4 protein</fullName>
        <ecNumber evidence="4">2.4.-.-</ecNumber>
    </submittedName>
</protein>
<dbReference type="PANTHER" id="PTHR12526">
    <property type="entry name" value="GLYCOSYLTRANSFERASE"/>
    <property type="match status" value="1"/>
</dbReference>
<keyword evidence="5" id="KW-1185">Reference proteome</keyword>
<accession>A0ABZ1C1V0</accession>
<evidence type="ECO:0000256" key="1">
    <source>
        <dbReference type="ARBA" id="ARBA00022676"/>
    </source>
</evidence>